<keyword evidence="2" id="KW-1185">Reference proteome</keyword>
<gene>
    <name evidence="1" type="ORF">CulFRC58_1652</name>
</gene>
<dbReference type="EMBL" id="CP011913">
    <property type="protein sequence ID" value="AKN77506.1"/>
    <property type="molecule type" value="Genomic_DNA"/>
</dbReference>
<dbReference type="RefSeq" id="WP_029974462.1">
    <property type="nucleotide sequence ID" value="NZ_CP011913.1"/>
</dbReference>
<organism evidence="1 2">
    <name type="scientific">Corynebacterium ulcerans FRC58</name>
    <dbReference type="NCBI Taxonomy" id="1408268"/>
    <lineage>
        <taxon>Bacteria</taxon>
        <taxon>Bacillati</taxon>
        <taxon>Actinomycetota</taxon>
        <taxon>Actinomycetes</taxon>
        <taxon>Mycobacteriales</taxon>
        <taxon>Corynebacteriaceae</taxon>
        <taxon>Corynebacterium</taxon>
    </lineage>
</organism>
<proteinExistence type="predicted"/>
<protein>
    <submittedName>
        <fullName evidence="1">Uncharacterized protein</fullName>
    </submittedName>
</protein>
<accession>A0ABM5U202</accession>
<reference evidence="1 2" key="1">
    <citation type="journal article" date="2014" name="Int. J. Syst. Evol. Microbiol.">
        <title>Draft Genome Sequence of Corynebacterium ulcerans FRC58, Isolated from the Bronchitic Aspiration of a Patient in France.</title>
        <authorList>
            <person name="Silva Ado S."/>
            <person name="Barauna R.A."/>
            <person name="de Sa P.C."/>
            <person name="das Gracas D.A."/>
            <person name="Carneiro A.R."/>
            <person name="Thouvenin M."/>
            <person name="Azevedo V."/>
            <person name="Badell E."/>
            <person name="Guiso N."/>
            <person name="da Silva A.L."/>
            <person name="Ramos R.T."/>
        </authorList>
    </citation>
    <scope>NUCLEOTIDE SEQUENCE [LARGE SCALE GENOMIC DNA]</scope>
    <source>
        <strain evidence="1 2">FRC58</strain>
    </source>
</reference>
<evidence type="ECO:0000313" key="1">
    <source>
        <dbReference type="EMBL" id="AKN77506.1"/>
    </source>
</evidence>
<evidence type="ECO:0000313" key="2">
    <source>
        <dbReference type="Proteomes" id="UP000036185"/>
    </source>
</evidence>
<sequence>MNESLKKIEANTAAIAAVRAEAEEVLQARDRLIWQAAHANTPRARIMEAADLGNRAVGAVLEKDPARAWRSRKPNRSRRW</sequence>
<name>A0ABM5U202_CORUL</name>
<dbReference type="Proteomes" id="UP000036185">
    <property type="component" value="Chromosome"/>
</dbReference>